<gene>
    <name evidence="1" type="ORF">ACOLOM_LOCUS4172</name>
</gene>
<dbReference type="EMBL" id="CAJVPT010006689">
    <property type="protein sequence ID" value="CAG8533527.1"/>
    <property type="molecule type" value="Genomic_DNA"/>
</dbReference>
<evidence type="ECO:0000313" key="1">
    <source>
        <dbReference type="EMBL" id="CAG8533527.1"/>
    </source>
</evidence>
<proteinExistence type="predicted"/>
<dbReference type="Proteomes" id="UP000789525">
    <property type="component" value="Unassembled WGS sequence"/>
</dbReference>
<evidence type="ECO:0000313" key="2">
    <source>
        <dbReference type="Proteomes" id="UP000789525"/>
    </source>
</evidence>
<keyword evidence="2" id="KW-1185">Reference proteome</keyword>
<comment type="caution">
    <text evidence="1">The sequence shown here is derived from an EMBL/GenBank/DDBJ whole genome shotgun (WGS) entry which is preliminary data.</text>
</comment>
<reference evidence="1" key="1">
    <citation type="submission" date="2021-06" db="EMBL/GenBank/DDBJ databases">
        <authorList>
            <person name="Kallberg Y."/>
            <person name="Tangrot J."/>
            <person name="Rosling A."/>
        </authorList>
    </citation>
    <scope>NUCLEOTIDE SEQUENCE</scope>
    <source>
        <strain evidence="1">CL356</strain>
    </source>
</reference>
<feature type="non-terminal residue" evidence="1">
    <location>
        <position position="1"/>
    </location>
</feature>
<organism evidence="1 2">
    <name type="scientific">Acaulospora colombiana</name>
    <dbReference type="NCBI Taxonomy" id="27376"/>
    <lineage>
        <taxon>Eukaryota</taxon>
        <taxon>Fungi</taxon>
        <taxon>Fungi incertae sedis</taxon>
        <taxon>Mucoromycota</taxon>
        <taxon>Glomeromycotina</taxon>
        <taxon>Glomeromycetes</taxon>
        <taxon>Diversisporales</taxon>
        <taxon>Acaulosporaceae</taxon>
        <taxon>Acaulospora</taxon>
    </lineage>
</organism>
<accession>A0ACA9LIY2</accession>
<protein>
    <submittedName>
        <fullName evidence="1">11743_t:CDS:1</fullName>
    </submittedName>
</protein>
<sequence>NNQSNLDSSTGDTNIIQKTDTNSIAYSPPGISTITHLNNSTGYS</sequence>
<name>A0ACA9LIY2_9GLOM</name>